<dbReference type="PANTHER" id="PTHR17005">
    <property type="entry name" value="MALE-ENHANCED ANTIGEN-1"/>
    <property type="match status" value="1"/>
</dbReference>
<evidence type="ECO:0000256" key="3">
    <source>
        <dbReference type="ARBA" id="ARBA00022473"/>
    </source>
</evidence>
<dbReference type="GO" id="GO:0030154">
    <property type="term" value="P:cell differentiation"/>
    <property type="evidence" value="ECO:0007669"/>
    <property type="project" value="UniProtKB-KW"/>
</dbReference>
<dbReference type="PaxDb" id="30732-ENSOMEP00000020058"/>
<evidence type="ECO:0000256" key="6">
    <source>
        <dbReference type="ARBA" id="ARBA00022871"/>
    </source>
</evidence>
<keyword evidence="6" id="KW-0744">Spermatogenesis</keyword>
<comment type="function">
    <text evidence="1">May play an important role in spermatogenesis and/or testis development.</text>
</comment>
<keyword evidence="9" id="KW-1185">Reference proteome</keyword>
<dbReference type="Pfam" id="PF06910">
    <property type="entry name" value="MEA1"/>
    <property type="match status" value="1"/>
</dbReference>
<keyword evidence="5" id="KW-0221">Differentiation</keyword>
<evidence type="ECO:0000256" key="4">
    <source>
        <dbReference type="ARBA" id="ARBA00022553"/>
    </source>
</evidence>
<reference evidence="8" key="2">
    <citation type="submission" date="2025-09" db="UniProtKB">
        <authorList>
            <consortium name="Ensembl"/>
        </authorList>
    </citation>
    <scope>IDENTIFICATION</scope>
</reference>
<dbReference type="STRING" id="30732.ENSOMEP00000020058"/>
<dbReference type="Proteomes" id="UP000261560">
    <property type="component" value="Unplaced"/>
</dbReference>
<evidence type="ECO:0000256" key="5">
    <source>
        <dbReference type="ARBA" id="ARBA00022782"/>
    </source>
</evidence>
<sequence>MFAWLELHVDPDRNQNLTAAAMLRPQDARFISEVLVEMMFRQLSLCPPEPPWTPWMEVISAMGPERVLPSSEDDLGEEERPVDDALQPEGAVWSGGEDGGEMDGEEEEEEVTSGGYHYQPLNQEPDGPNGMEEEEETGGADGSSHAQQLHQVQQRIEVMGLHLPEAPPPDSEEEEDPEGAAALRSRASIPMDADHVELVKKTMAAVALPSLGVPPWAREISDDQWKDMVQHTLQTRQSAAALRLHRRGNGP</sequence>
<keyword evidence="4" id="KW-0597">Phosphoprotein</keyword>
<evidence type="ECO:0000313" key="8">
    <source>
        <dbReference type="Ensembl" id="ENSOMEP00000020058.1"/>
    </source>
</evidence>
<reference evidence="8" key="1">
    <citation type="submission" date="2025-08" db="UniProtKB">
        <authorList>
            <consortium name="Ensembl"/>
        </authorList>
    </citation>
    <scope>IDENTIFICATION</scope>
</reference>
<evidence type="ECO:0000256" key="7">
    <source>
        <dbReference type="SAM" id="MobiDB-lite"/>
    </source>
</evidence>
<dbReference type="OMA" id="SIPMDPD"/>
<evidence type="ECO:0000256" key="1">
    <source>
        <dbReference type="ARBA" id="ARBA00002540"/>
    </source>
</evidence>
<dbReference type="AlphaFoldDB" id="A0A3B3CQA7"/>
<protein>
    <recommendedName>
        <fullName evidence="2">Male-enhanced antigen 1</fullName>
    </recommendedName>
</protein>
<feature type="compositionally biased region" description="Polar residues" evidence="7">
    <location>
        <begin position="144"/>
        <end position="154"/>
    </location>
</feature>
<dbReference type="Ensembl" id="ENSOMET00000029439.1">
    <property type="protein sequence ID" value="ENSOMEP00000020058.1"/>
    <property type="gene ID" value="ENSOMEG00000021885.1"/>
</dbReference>
<dbReference type="InterPro" id="IPR009685">
    <property type="entry name" value="MEA1"/>
</dbReference>
<keyword evidence="3" id="KW-0217">Developmental protein</keyword>
<dbReference type="GeneTree" id="ENSGT00390000016927"/>
<organism evidence="8 9">
    <name type="scientific">Oryzias melastigma</name>
    <name type="common">Marine medaka</name>
    <dbReference type="NCBI Taxonomy" id="30732"/>
    <lineage>
        <taxon>Eukaryota</taxon>
        <taxon>Metazoa</taxon>
        <taxon>Chordata</taxon>
        <taxon>Craniata</taxon>
        <taxon>Vertebrata</taxon>
        <taxon>Euteleostomi</taxon>
        <taxon>Actinopterygii</taxon>
        <taxon>Neopterygii</taxon>
        <taxon>Teleostei</taxon>
        <taxon>Neoteleostei</taxon>
        <taxon>Acanthomorphata</taxon>
        <taxon>Ovalentaria</taxon>
        <taxon>Atherinomorphae</taxon>
        <taxon>Beloniformes</taxon>
        <taxon>Adrianichthyidae</taxon>
        <taxon>Oryziinae</taxon>
        <taxon>Oryzias</taxon>
    </lineage>
</organism>
<accession>A0A3B3CQA7</accession>
<evidence type="ECO:0000256" key="2">
    <source>
        <dbReference type="ARBA" id="ARBA00022245"/>
    </source>
</evidence>
<proteinExistence type="predicted"/>
<feature type="region of interest" description="Disordered" evidence="7">
    <location>
        <begin position="68"/>
        <end position="188"/>
    </location>
</feature>
<evidence type="ECO:0000313" key="9">
    <source>
        <dbReference type="Proteomes" id="UP000261560"/>
    </source>
</evidence>
<name>A0A3B3CQA7_ORYME</name>
<feature type="compositionally biased region" description="Acidic residues" evidence="7">
    <location>
        <begin position="98"/>
        <end position="111"/>
    </location>
</feature>
<dbReference type="GO" id="GO:0007283">
    <property type="term" value="P:spermatogenesis"/>
    <property type="evidence" value="ECO:0007669"/>
    <property type="project" value="UniProtKB-KW"/>
</dbReference>